<name>A0A6J1AFY6_9ROSI</name>
<evidence type="ECO:0000256" key="1">
    <source>
        <dbReference type="SAM" id="Phobius"/>
    </source>
</evidence>
<keyword evidence="1" id="KW-1133">Transmembrane helix</keyword>
<dbReference type="Proteomes" id="UP000504621">
    <property type="component" value="Unplaced"/>
</dbReference>
<protein>
    <submittedName>
        <fullName evidence="3">Uncharacterized protein LOC110417611</fullName>
    </submittedName>
</protein>
<keyword evidence="1" id="KW-0472">Membrane</keyword>
<dbReference type="PANTHER" id="PTHR34189:SF4">
    <property type="entry name" value="TRANSMEMBRANE PROTEIN"/>
    <property type="match status" value="1"/>
</dbReference>
<gene>
    <name evidence="3" type="primary">LOC110417611</name>
</gene>
<evidence type="ECO:0000313" key="3">
    <source>
        <dbReference type="RefSeq" id="XP_021285726.1"/>
    </source>
</evidence>
<dbReference type="RefSeq" id="XP_021285726.1">
    <property type="nucleotide sequence ID" value="XM_021430051.1"/>
</dbReference>
<dbReference type="AlphaFoldDB" id="A0A6J1AFY6"/>
<reference evidence="3" key="1">
    <citation type="submission" date="2025-08" db="UniProtKB">
        <authorList>
            <consortium name="RefSeq"/>
        </authorList>
    </citation>
    <scope>IDENTIFICATION</scope>
    <source>
        <tissue evidence="3">Leaf</tissue>
    </source>
</reference>
<keyword evidence="1" id="KW-0812">Transmembrane</keyword>
<dbReference type="PANTHER" id="PTHR34189">
    <property type="entry name" value="TRANSMEMBRANE PROTEIN"/>
    <property type="match status" value="1"/>
</dbReference>
<feature type="transmembrane region" description="Helical" evidence="1">
    <location>
        <begin position="64"/>
        <end position="86"/>
    </location>
</feature>
<organism evidence="2 3">
    <name type="scientific">Herrania umbratica</name>
    <dbReference type="NCBI Taxonomy" id="108875"/>
    <lineage>
        <taxon>Eukaryota</taxon>
        <taxon>Viridiplantae</taxon>
        <taxon>Streptophyta</taxon>
        <taxon>Embryophyta</taxon>
        <taxon>Tracheophyta</taxon>
        <taxon>Spermatophyta</taxon>
        <taxon>Magnoliopsida</taxon>
        <taxon>eudicotyledons</taxon>
        <taxon>Gunneridae</taxon>
        <taxon>Pentapetalae</taxon>
        <taxon>rosids</taxon>
        <taxon>malvids</taxon>
        <taxon>Malvales</taxon>
        <taxon>Malvaceae</taxon>
        <taxon>Byttnerioideae</taxon>
        <taxon>Herrania</taxon>
    </lineage>
</organism>
<proteinExistence type="predicted"/>
<dbReference type="GeneID" id="110417611"/>
<evidence type="ECO:0000313" key="2">
    <source>
        <dbReference type="Proteomes" id="UP000504621"/>
    </source>
</evidence>
<dbReference type="OrthoDB" id="1028093at2759"/>
<sequence>MLFGTKQKKMYRSASWSRVSDDYYSSPKAGTGLRMSSSVEGNNEVPMYDPIIEMAKKEKSRAKFAENAVHIIPLVLLVCAFILWFFSNADVEVVTKADSVAARIEGLTIDGDIDNDSDGTQTGFLPIADSVDADTPKQPKDIKASRKLQNYNLKR</sequence>
<accession>A0A6J1AFY6</accession>
<keyword evidence="2" id="KW-1185">Reference proteome</keyword>